<keyword evidence="4" id="KW-0732">Signal</keyword>
<comment type="similarity">
    <text evidence="1">Belongs to the UDP-glycosyltransferase family.</text>
</comment>
<sequence length="228" mass="25852">MYRHLKGISCLPVVFFALSYLYASPAESARILGYFATPSKSHIIVHCALADALAHAGHDVTVIASGPNVRQQAQYRYIELEKMGAHPLMSTDMVNKRQPFWRRFGSLLVSIARSANETQQNMRVQEFLQQHGAGDIDLLLFGYFMNDFQLGLAGHFRCPIVLSFMIQPIYAVNRYVGNPSEPAYVPGIFGYLVQPMSFLGRVKNMIVALIEEHVVQPMLEYQTRKFYE</sequence>
<evidence type="ECO:0000256" key="3">
    <source>
        <dbReference type="ARBA" id="ARBA00022679"/>
    </source>
</evidence>
<dbReference type="SUPFAM" id="SSF53756">
    <property type="entry name" value="UDP-Glycosyltransferase/glycogen phosphorylase"/>
    <property type="match status" value="1"/>
</dbReference>
<dbReference type="Pfam" id="PF00201">
    <property type="entry name" value="UDPGT"/>
    <property type="match status" value="1"/>
</dbReference>
<reference evidence="5" key="1">
    <citation type="submission" date="2013-07" db="EMBL/GenBank/DDBJ databases">
        <authorList>
            <person name="Geib S."/>
        </authorList>
    </citation>
    <scope>NUCLEOTIDE SEQUENCE</scope>
</reference>
<reference evidence="5" key="2">
    <citation type="journal article" date="2014" name="BMC Genomics">
        <title>A genomic perspective to assessing quality of mass-reared SIT flies used in Mediterranean fruit fly (Ceratitis capitata) eradication in California.</title>
        <authorList>
            <person name="Calla B."/>
            <person name="Hall B."/>
            <person name="Hou S."/>
            <person name="Geib S.M."/>
        </authorList>
    </citation>
    <scope>NUCLEOTIDE SEQUENCE</scope>
</reference>
<dbReference type="PANTHER" id="PTHR48043:SF159">
    <property type="entry name" value="EG:EG0003.4 PROTEIN-RELATED"/>
    <property type="match status" value="1"/>
</dbReference>
<evidence type="ECO:0000256" key="4">
    <source>
        <dbReference type="SAM" id="SignalP"/>
    </source>
</evidence>
<protein>
    <submittedName>
        <fullName evidence="5">UDP-glucuronosyltransferase 2B31</fullName>
    </submittedName>
</protein>
<feature type="chain" id="PRO_5004906760" evidence="4">
    <location>
        <begin position="29"/>
        <end position="228"/>
    </location>
</feature>
<keyword evidence="2" id="KW-0328">Glycosyltransferase</keyword>
<accession>W8BVF0</accession>
<gene>
    <name evidence="5" type="primary">UDB31</name>
</gene>
<dbReference type="PANTHER" id="PTHR48043">
    <property type="entry name" value="EG:EG0003.4 PROTEIN-RELATED"/>
    <property type="match status" value="1"/>
</dbReference>
<dbReference type="EMBL" id="GAMC01013461">
    <property type="protein sequence ID" value="JAB93094.1"/>
    <property type="molecule type" value="mRNA"/>
</dbReference>
<dbReference type="GO" id="GO:0008194">
    <property type="term" value="F:UDP-glycosyltransferase activity"/>
    <property type="evidence" value="ECO:0007669"/>
    <property type="project" value="InterPro"/>
</dbReference>
<evidence type="ECO:0000256" key="1">
    <source>
        <dbReference type="ARBA" id="ARBA00009995"/>
    </source>
</evidence>
<keyword evidence="3 5" id="KW-0808">Transferase</keyword>
<dbReference type="InterPro" id="IPR050271">
    <property type="entry name" value="UDP-glycosyltransferase"/>
</dbReference>
<dbReference type="OrthoDB" id="5835829at2759"/>
<proteinExistence type="evidence at transcript level"/>
<feature type="signal peptide" evidence="4">
    <location>
        <begin position="1"/>
        <end position="28"/>
    </location>
</feature>
<dbReference type="InterPro" id="IPR002213">
    <property type="entry name" value="UDP_glucos_trans"/>
</dbReference>
<organism evidence="5">
    <name type="scientific">Ceratitis capitata</name>
    <name type="common">Mediterranean fruit fly</name>
    <name type="synonym">Tephritis capitata</name>
    <dbReference type="NCBI Taxonomy" id="7213"/>
    <lineage>
        <taxon>Eukaryota</taxon>
        <taxon>Metazoa</taxon>
        <taxon>Ecdysozoa</taxon>
        <taxon>Arthropoda</taxon>
        <taxon>Hexapoda</taxon>
        <taxon>Insecta</taxon>
        <taxon>Pterygota</taxon>
        <taxon>Neoptera</taxon>
        <taxon>Endopterygota</taxon>
        <taxon>Diptera</taxon>
        <taxon>Brachycera</taxon>
        <taxon>Muscomorpha</taxon>
        <taxon>Tephritoidea</taxon>
        <taxon>Tephritidae</taxon>
        <taxon>Ceratitis</taxon>
        <taxon>Ceratitis</taxon>
    </lineage>
</organism>
<evidence type="ECO:0000313" key="5">
    <source>
        <dbReference type="EMBL" id="JAB93094.1"/>
    </source>
</evidence>
<dbReference type="AlphaFoldDB" id="W8BVF0"/>
<dbReference type="Gene3D" id="3.40.50.2000">
    <property type="entry name" value="Glycogen Phosphorylase B"/>
    <property type="match status" value="1"/>
</dbReference>
<name>W8BVF0_CERCA</name>
<evidence type="ECO:0000256" key="2">
    <source>
        <dbReference type="ARBA" id="ARBA00022676"/>
    </source>
</evidence>